<protein>
    <submittedName>
        <fullName evidence="4">Recombinase family protein</fullName>
    </submittedName>
</protein>
<evidence type="ECO:0000313" key="5">
    <source>
        <dbReference type="Proteomes" id="UP001249760"/>
    </source>
</evidence>
<dbReference type="Proteomes" id="UP001249760">
    <property type="component" value="Unassembled WGS sequence"/>
</dbReference>
<feature type="domain" description="Recombinase" evidence="3">
    <location>
        <begin position="184"/>
        <end position="322"/>
    </location>
</feature>
<dbReference type="InterPro" id="IPR011109">
    <property type="entry name" value="DNA_bind_recombinase_dom"/>
</dbReference>
<keyword evidence="1" id="KW-0238">DNA-binding</keyword>
<dbReference type="InterPro" id="IPR036162">
    <property type="entry name" value="Resolvase-like_N_sf"/>
</dbReference>
<dbReference type="InterPro" id="IPR050639">
    <property type="entry name" value="SSR_resolvase"/>
</dbReference>
<dbReference type="SMART" id="SM00857">
    <property type="entry name" value="Resolvase"/>
    <property type="match status" value="1"/>
</dbReference>
<dbReference type="Gene3D" id="3.90.1750.20">
    <property type="entry name" value="Putative Large Serine Recombinase, Chain B, Domain 2"/>
    <property type="match status" value="1"/>
</dbReference>
<proteinExistence type="predicted"/>
<name>A0ABU3JR53_9ACTN</name>
<gene>
    <name evidence="4" type="ORF">QNO04_13265</name>
</gene>
<dbReference type="InterPro" id="IPR006119">
    <property type="entry name" value="Resolv_N"/>
</dbReference>
<keyword evidence="2" id="KW-0233">DNA recombination</keyword>
<dbReference type="SUPFAM" id="SSF53041">
    <property type="entry name" value="Resolvase-like"/>
    <property type="match status" value="1"/>
</dbReference>
<comment type="caution">
    <text evidence="4">The sequence shown here is derived from an EMBL/GenBank/DDBJ whole genome shotgun (WGS) entry which is preliminary data.</text>
</comment>
<dbReference type="EMBL" id="JASKMA010000008">
    <property type="protein sequence ID" value="MDT6984429.1"/>
    <property type="molecule type" value="Genomic_DNA"/>
</dbReference>
<dbReference type="CDD" id="cd00338">
    <property type="entry name" value="Ser_Recombinase"/>
    <property type="match status" value="1"/>
</dbReference>
<sequence>MPQPSLRPVQQPSLLPFVTERPRALAAVRISHLTDVTTAPERQRNTVRMCAEQLGITVIAEAADLGVSARRTSPFERPSLSSWLRRPDEYDAIVWAHVDRAVRSVADMRELVAWAKKHARTLVFGNPDDDCPLVVRPQANDAAIRRCMELAQVAEQEVRTLSARLTSSHAALRMVGRYGGGLVPFGYRKSPHPSGVGWCLTPDPDTVAIVREIVDDVRSGLSLIAVARKLNDADVPVPRDRHALLQGRPMGGRRHGRDFDRFRWTSGTLSKVLRSPSLKGHRIHKGQTVYDAAGTPVLIGPPLLTEEEFDSLQELLRARSNGSHPRSRTTALLTAVAYCSGCGGRMYFAARKGCSYGDYVCRATARAEKCLAPAAIRSDWLEAYTVTRYREITATDSPVSRQVLLDSGARVTVSKGHRGGNSARLAGPDTSRLSFTLTERSARSDS</sequence>
<keyword evidence="5" id="KW-1185">Reference proteome</keyword>
<dbReference type="Pfam" id="PF00239">
    <property type="entry name" value="Resolvase"/>
    <property type="match status" value="1"/>
</dbReference>
<accession>A0ABU3JR53</accession>
<reference evidence="4 5" key="1">
    <citation type="submission" date="2023-05" db="EMBL/GenBank/DDBJ databases">
        <title>Streptomyces fuscus sp. nov., a brown-black pigment producing actinomyces isolated from dry sand of Sea duck farm.</title>
        <authorList>
            <person name="Xie J."/>
            <person name="Shen N."/>
        </authorList>
    </citation>
    <scope>NUCLEOTIDE SEQUENCE [LARGE SCALE GENOMIC DNA]</scope>
    <source>
        <strain evidence="4 5">CGMCC 4.1745</strain>
    </source>
</reference>
<dbReference type="PANTHER" id="PTHR30461:SF2">
    <property type="entry name" value="SERINE RECOMBINASE PINE-RELATED"/>
    <property type="match status" value="1"/>
</dbReference>
<evidence type="ECO:0000256" key="1">
    <source>
        <dbReference type="ARBA" id="ARBA00023125"/>
    </source>
</evidence>
<dbReference type="Pfam" id="PF07508">
    <property type="entry name" value="Recombinase"/>
    <property type="match status" value="1"/>
</dbReference>
<evidence type="ECO:0000259" key="3">
    <source>
        <dbReference type="PROSITE" id="PS51737"/>
    </source>
</evidence>
<dbReference type="InterPro" id="IPR038109">
    <property type="entry name" value="DNA_bind_recomb_sf"/>
</dbReference>
<dbReference type="Gene3D" id="3.40.50.1390">
    <property type="entry name" value="Resolvase, N-terminal catalytic domain"/>
    <property type="match status" value="1"/>
</dbReference>
<evidence type="ECO:0000256" key="2">
    <source>
        <dbReference type="ARBA" id="ARBA00023172"/>
    </source>
</evidence>
<dbReference type="PROSITE" id="PS51737">
    <property type="entry name" value="RECOMBINASE_DNA_BIND"/>
    <property type="match status" value="1"/>
</dbReference>
<dbReference type="InterPro" id="IPR025827">
    <property type="entry name" value="Zn_ribbon_recom_dom"/>
</dbReference>
<dbReference type="Pfam" id="PF13408">
    <property type="entry name" value="Zn_ribbon_recom"/>
    <property type="match status" value="1"/>
</dbReference>
<organism evidence="4 5">
    <name type="scientific">Streptomyces lusitanus</name>
    <dbReference type="NCBI Taxonomy" id="68232"/>
    <lineage>
        <taxon>Bacteria</taxon>
        <taxon>Bacillati</taxon>
        <taxon>Actinomycetota</taxon>
        <taxon>Actinomycetes</taxon>
        <taxon>Kitasatosporales</taxon>
        <taxon>Streptomycetaceae</taxon>
        <taxon>Streptomyces</taxon>
    </lineage>
</organism>
<dbReference type="PANTHER" id="PTHR30461">
    <property type="entry name" value="DNA-INVERTASE FROM LAMBDOID PROPHAGE"/>
    <property type="match status" value="1"/>
</dbReference>
<evidence type="ECO:0000313" key="4">
    <source>
        <dbReference type="EMBL" id="MDT6984429.1"/>
    </source>
</evidence>
<dbReference type="RefSeq" id="WP_394310619.1">
    <property type="nucleotide sequence ID" value="NZ_JASKMA010000008.1"/>
</dbReference>